<dbReference type="InterPro" id="IPR005793">
    <property type="entry name" value="Formyl_trans_C"/>
</dbReference>
<reference evidence="11 12" key="1">
    <citation type="submission" date="2014-09" db="EMBL/GenBank/DDBJ databases">
        <title>Butyrate-producing bacteria isolated from human gut.</title>
        <authorList>
            <person name="Zhang Q."/>
            <person name="Zhao L."/>
        </authorList>
    </citation>
    <scope>NUCLEOTIDE SEQUENCE [LARGE SCALE GENOMIC DNA]</scope>
    <source>
        <strain evidence="11 12">21</strain>
    </source>
</reference>
<keyword evidence="5 8" id="KW-0808">Transferase</keyword>
<gene>
    <name evidence="8" type="primary">fmt</name>
    <name evidence="11" type="ORF">LG34_01520</name>
</gene>
<feature type="domain" description="Formyl transferase C-terminal" evidence="10">
    <location>
        <begin position="204"/>
        <end position="300"/>
    </location>
</feature>
<dbReference type="InterPro" id="IPR041711">
    <property type="entry name" value="Met-tRNA-FMT_N"/>
</dbReference>
<evidence type="ECO:0000256" key="3">
    <source>
        <dbReference type="ARBA" id="ARBA00012261"/>
    </source>
</evidence>
<dbReference type="HAMAP" id="MF_00182">
    <property type="entry name" value="Formyl_trans"/>
    <property type="match status" value="1"/>
</dbReference>
<dbReference type="GO" id="GO:0004479">
    <property type="term" value="F:methionyl-tRNA formyltransferase activity"/>
    <property type="evidence" value="ECO:0007669"/>
    <property type="project" value="UniProtKB-UniRule"/>
</dbReference>
<dbReference type="EMBL" id="JRFU01000012">
    <property type="protein sequence ID" value="PWE87855.1"/>
    <property type="molecule type" value="Genomic_DNA"/>
</dbReference>
<dbReference type="RefSeq" id="WP_109214550.1">
    <property type="nucleotide sequence ID" value="NZ_CABMEW010000005.1"/>
</dbReference>
<evidence type="ECO:0000256" key="7">
    <source>
        <dbReference type="ARBA" id="ARBA00048558"/>
    </source>
</evidence>
<dbReference type="PROSITE" id="PS00373">
    <property type="entry name" value="GART"/>
    <property type="match status" value="1"/>
</dbReference>
<dbReference type="Gene3D" id="3.40.50.170">
    <property type="entry name" value="Formyl transferase, N-terminal domain"/>
    <property type="match status" value="1"/>
</dbReference>
<dbReference type="GO" id="GO:0005829">
    <property type="term" value="C:cytosol"/>
    <property type="evidence" value="ECO:0007669"/>
    <property type="project" value="TreeGrafter"/>
</dbReference>
<dbReference type="OrthoDB" id="9802815at2"/>
<dbReference type="SUPFAM" id="SSF53328">
    <property type="entry name" value="Formyltransferase"/>
    <property type="match status" value="1"/>
</dbReference>
<dbReference type="InterPro" id="IPR036477">
    <property type="entry name" value="Formyl_transf_N_sf"/>
</dbReference>
<feature type="domain" description="Formyl transferase N-terminal" evidence="9">
    <location>
        <begin position="1"/>
        <end position="179"/>
    </location>
</feature>
<dbReference type="Gene3D" id="3.10.25.10">
    <property type="entry name" value="Formyl transferase, C-terminal domain"/>
    <property type="match status" value="1"/>
</dbReference>
<sequence>MRVIFMGTPDFSVGTLKALIEAGHEVVLAVTQPDKPKGRGKAMQFPPVKEAAVELGIEVYQPRRVREPECVEYLRKYNADIIVVVAFGQILPKEILEMPKYGCVNVHASLLPKYRGAAPIQWAVINGDKVSGVTTMRMDEGLDTGDMIMKEEVVLDEKETGGSLFDRLSEVGADLCVRTLTAIENGTATYTKQDHEAATKTTLIKKQFGIIDWTKPAKEIECLIRGLNPWPSAYTYLHGKTLKIWAASVKDETSEHAPGELAVVTKHEVGVQTGDGILMLEEVQLEGKKRMTADAFLRGNALSDGMKLGTEN</sequence>
<dbReference type="AlphaFoldDB" id="A0A2V1JWK1"/>
<dbReference type="InterPro" id="IPR011034">
    <property type="entry name" value="Formyl_transferase-like_C_sf"/>
</dbReference>
<evidence type="ECO:0000256" key="1">
    <source>
        <dbReference type="ARBA" id="ARBA00002606"/>
    </source>
</evidence>
<dbReference type="EC" id="2.1.2.9" evidence="3 8"/>
<protein>
    <recommendedName>
        <fullName evidence="4 8">Methionyl-tRNA formyltransferase</fullName>
        <ecNumber evidence="3 8">2.1.2.9</ecNumber>
    </recommendedName>
</protein>
<dbReference type="NCBIfam" id="TIGR00460">
    <property type="entry name" value="fmt"/>
    <property type="match status" value="1"/>
</dbReference>
<dbReference type="Pfam" id="PF02911">
    <property type="entry name" value="Formyl_trans_C"/>
    <property type="match status" value="1"/>
</dbReference>
<dbReference type="SUPFAM" id="SSF50486">
    <property type="entry name" value="FMT C-terminal domain-like"/>
    <property type="match status" value="1"/>
</dbReference>
<feature type="binding site" evidence="8">
    <location>
        <begin position="109"/>
        <end position="112"/>
    </location>
    <ligand>
        <name>(6S)-5,6,7,8-tetrahydrofolate</name>
        <dbReference type="ChEBI" id="CHEBI:57453"/>
    </ligand>
</feature>
<evidence type="ECO:0000256" key="6">
    <source>
        <dbReference type="ARBA" id="ARBA00022917"/>
    </source>
</evidence>
<keyword evidence="6 8" id="KW-0648">Protein biosynthesis</keyword>
<dbReference type="InterPro" id="IPR001555">
    <property type="entry name" value="GART_AS"/>
</dbReference>
<name>A0A2V1JWK1_EUBRA</name>
<comment type="catalytic activity">
    <reaction evidence="7 8">
        <text>L-methionyl-tRNA(fMet) + (6R)-10-formyltetrahydrofolate = N-formyl-L-methionyl-tRNA(fMet) + (6S)-5,6,7,8-tetrahydrofolate + H(+)</text>
        <dbReference type="Rhea" id="RHEA:24380"/>
        <dbReference type="Rhea" id="RHEA-COMP:9952"/>
        <dbReference type="Rhea" id="RHEA-COMP:9953"/>
        <dbReference type="ChEBI" id="CHEBI:15378"/>
        <dbReference type="ChEBI" id="CHEBI:57453"/>
        <dbReference type="ChEBI" id="CHEBI:78530"/>
        <dbReference type="ChEBI" id="CHEBI:78844"/>
        <dbReference type="ChEBI" id="CHEBI:195366"/>
        <dbReference type="EC" id="2.1.2.9"/>
    </reaction>
</comment>
<comment type="similarity">
    <text evidence="2 8">Belongs to the Fmt family.</text>
</comment>
<dbReference type="PANTHER" id="PTHR11138:SF5">
    <property type="entry name" value="METHIONYL-TRNA FORMYLTRANSFERASE, MITOCHONDRIAL"/>
    <property type="match status" value="1"/>
</dbReference>
<organism evidence="11 12">
    <name type="scientific">Eubacterium ramulus</name>
    <dbReference type="NCBI Taxonomy" id="39490"/>
    <lineage>
        <taxon>Bacteria</taxon>
        <taxon>Bacillati</taxon>
        <taxon>Bacillota</taxon>
        <taxon>Clostridia</taxon>
        <taxon>Eubacteriales</taxon>
        <taxon>Eubacteriaceae</taxon>
        <taxon>Eubacterium</taxon>
    </lineage>
</organism>
<dbReference type="CDD" id="cd08704">
    <property type="entry name" value="Met_tRNA_FMT_C"/>
    <property type="match status" value="1"/>
</dbReference>
<evidence type="ECO:0000259" key="9">
    <source>
        <dbReference type="Pfam" id="PF00551"/>
    </source>
</evidence>
<dbReference type="Proteomes" id="UP000245288">
    <property type="component" value="Unassembled WGS sequence"/>
</dbReference>
<comment type="caution">
    <text evidence="11">The sequence shown here is derived from an EMBL/GenBank/DDBJ whole genome shotgun (WGS) entry which is preliminary data.</text>
</comment>
<dbReference type="InterPro" id="IPR002376">
    <property type="entry name" value="Formyl_transf_N"/>
</dbReference>
<evidence type="ECO:0000259" key="10">
    <source>
        <dbReference type="Pfam" id="PF02911"/>
    </source>
</evidence>
<evidence type="ECO:0000256" key="5">
    <source>
        <dbReference type="ARBA" id="ARBA00022679"/>
    </source>
</evidence>
<keyword evidence="12" id="KW-1185">Reference proteome</keyword>
<accession>A0A2V1JWK1</accession>
<evidence type="ECO:0000256" key="8">
    <source>
        <dbReference type="HAMAP-Rule" id="MF_00182"/>
    </source>
</evidence>
<evidence type="ECO:0000313" key="11">
    <source>
        <dbReference type="EMBL" id="PWE87855.1"/>
    </source>
</evidence>
<comment type="function">
    <text evidence="1 8">Attaches a formyl group to the free amino group of methionyl-tRNA(fMet). The formyl group appears to play a dual role in the initiator identity of N-formylmethionyl-tRNA by promoting its recognition by IF2 and preventing the misappropriation of this tRNA by the elongation apparatus.</text>
</comment>
<dbReference type="InterPro" id="IPR037022">
    <property type="entry name" value="Formyl_trans_C_sf"/>
</dbReference>
<evidence type="ECO:0000256" key="4">
    <source>
        <dbReference type="ARBA" id="ARBA00016014"/>
    </source>
</evidence>
<dbReference type="InterPro" id="IPR044135">
    <property type="entry name" value="Met-tRNA-FMT_C"/>
</dbReference>
<evidence type="ECO:0000256" key="2">
    <source>
        <dbReference type="ARBA" id="ARBA00010699"/>
    </source>
</evidence>
<dbReference type="FunFam" id="3.40.50.12230:FF:000001">
    <property type="entry name" value="Methionyl-tRNA formyltransferase"/>
    <property type="match status" value="1"/>
</dbReference>
<evidence type="ECO:0000313" key="12">
    <source>
        <dbReference type="Proteomes" id="UP000245288"/>
    </source>
</evidence>
<dbReference type="PANTHER" id="PTHR11138">
    <property type="entry name" value="METHIONYL-TRNA FORMYLTRANSFERASE"/>
    <property type="match status" value="1"/>
</dbReference>
<proteinExistence type="inferred from homology"/>
<dbReference type="InterPro" id="IPR005794">
    <property type="entry name" value="Fmt"/>
</dbReference>
<dbReference type="Pfam" id="PF00551">
    <property type="entry name" value="Formyl_trans_N"/>
    <property type="match status" value="1"/>
</dbReference>
<dbReference type="CDD" id="cd08646">
    <property type="entry name" value="FMT_core_Met-tRNA-FMT_N"/>
    <property type="match status" value="1"/>
</dbReference>